<gene>
    <name evidence="2" type="ORF">Xbud_03324</name>
</gene>
<evidence type="ECO:0008006" key="4">
    <source>
        <dbReference type="Google" id="ProtNLM"/>
    </source>
</evidence>
<evidence type="ECO:0000313" key="2">
    <source>
        <dbReference type="EMBL" id="PHM24329.1"/>
    </source>
</evidence>
<dbReference type="Pfam" id="PF12101">
    <property type="entry name" value="DUF3577"/>
    <property type="match status" value="1"/>
</dbReference>
<dbReference type="NCBIfam" id="NF040584">
    <property type="entry name" value="STY4534_fam"/>
    <property type="match status" value="1"/>
</dbReference>
<comment type="caution">
    <text evidence="2">The sequence shown here is derived from an EMBL/GenBank/DDBJ whole genome shotgun (WGS) entry which is preliminary data.</text>
</comment>
<organism evidence="2 3">
    <name type="scientific">Xenorhabdus budapestensis</name>
    <dbReference type="NCBI Taxonomy" id="290110"/>
    <lineage>
        <taxon>Bacteria</taxon>
        <taxon>Pseudomonadati</taxon>
        <taxon>Pseudomonadota</taxon>
        <taxon>Gammaproteobacteria</taxon>
        <taxon>Enterobacterales</taxon>
        <taxon>Morganellaceae</taxon>
        <taxon>Xenorhabdus</taxon>
    </lineage>
</organism>
<protein>
    <recommendedName>
        <fullName evidence="4">DUF3577 domain-containing protein</fullName>
    </recommendedName>
</protein>
<feature type="compositionally biased region" description="Polar residues" evidence="1">
    <location>
        <begin position="176"/>
        <end position="188"/>
    </location>
</feature>
<evidence type="ECO:0000313" key="3">
    <source>
        <dbReference type="Proteomes" id="UP000225833"/>
    </source>
</evidence>
<dbReference type="InterPro" id="IPR021960">
    <property type="entry name" value="DUF3577"/>
</dbReference>
<feature type="region of interest" description="Disordered" evidence="1">
    <location>
        <begin position="176"/>
        <end position="198"/>
    </location>
</feature>
<reference evidence="2 3" key="1">
    <citation type="journal article" date="2017" name="Nat. Microbiol.">
        <title>Natural product diversity associated with the nematode symbionts Photorhabdus and Xenorhabdus.</title>
        <authorList>
            <person name="Tobias N.J."/>
            <person name="Wolff H."/>
            <person name="Djahanschiri B."/>
            <person name="Grundmann F."/>
            <person name="Kronenwerth M."/>
            <person name="Shi Y.M."/>
            <person name="Simonyi S."/>
            <person name="Grun P."/>
            <person name="Shapiro-Ilan D."/>
            <person name="Pidot S.J."/>
            <person name="Stinear T.P."/>
            <person name="Ebersberger I."/>
            <person name="Bode H.B."/>
        </authorList>
    </citation>
    <scope>NUCLEOTIDE SEQUENCE [LARGE SCALE GENOMIC DNA]</scope>
    <source>
        <strain evidence="2 3">DSM 16342</strain>
    </source>
</reference>
<evidence type="ECO:0000256" key="1">
    <source>
        <dbReference type="SAM" id="MobiDB-lite"/>
    </source>
</evidence>
<proteinExistence type="predicted"/>
<name>A0A2D0IR74_XENBU</name>
<dbReference type="EMBL" id="NIBS01000026">
    <property type="protein sequence ID" value="PHM24329.1"/>
    <property type="molecule type" value="Genomic_DNA"/>
</dbReference>
<dbReference type="AlphaFoldDB" id="A0A2D0IR74"/>
<accession>A0A2D0IR74</accession>
<sequence>MKVHYSLSERQQRICLTPGGENHSRQGMGFSPLHLILYLHGENCMSENATSLTKNDYFNLNIKGLGYLNNIRHVSTANGTFLSCVINALNGPSDNPVYVRFDITVVGKEATSLVGRCQKAVDEDKKVLLGFTLSNPSTDIFTLKRGDHAGEQRVSLKARLIKVDWIKIGQDKVYQAEQSDSAPPQNGVAQAEYAENSF</sequence>
<dbReference type="Proteomes" id="UP000225833">
    <property type="component" value="Unassembled WGS sequence"/>
</dbReference>